<evidence type="ECO:0000256" key="3">
    <source>
        <dbReference type="ARBA" id="ARBA00022989"/>
    </source>
</evidence>
<proteinExistence type="predicted"/>
<keyword evidence="2 5" id="KW-0812">Transmembrane</keyword>
<gene>
    <name evidence="7" type="ORF">X474_02160</name>
</gene>
<feature type="domain" description="Sodium/calcium exchanger membrane region" evidence="6">
    <location>
        <begin position="8"/>
        <end position="145"/>
    </location>
</feature>
<sequence length="310" mass="32513">MDLLLWSLVLAAALAVLIKGADIFVEKAAHIARVLGISDLIIGVTLVALGTSLPELAASLSAVFNQAGEFVAGTVVGSNLANITFILGAAALAFRGVNVSSQMLGSDLPVMMASALILTIMAMDGTIGRVEGGALFSMYLVFTVSIVRRQREESKRDRTEKLKWTVPVWLVASGAAIYLGADYTVQAVIKITDLLGLSDTSRLALTVVAVGSSLPELVVTLTAAKKGFDDLSVGNVVGSNICNTFLVAGVPALISPLPVSPSVVSTGLPFMLAASLLLWFFVQKEMLSKQVGVIFLLVFVVYIARLCGVQ</sequence>
<keyword evidence="8" id="KW-1185">Reference proteome</keyword>
<feature type="transmembrane region" description="Helical" evidence="5">
    <location>
        <begin position="236"/>
        <end position="257"/>
    </location>
</feature>
<comment type="caution">
    <text evidence="7">The sequence shown here is derived from an EMBL/GenBank/DDBJ whole genome shotgun (WGS) entry which is preliminary data.</text>
</comment>
<dbReference type="RefSeq" id="WP_044346430.1">
    <property type="nucleotide sequence ID" value="NZ_AZAC01000002.1"/>
</dbReference>
<dbReference type="NCBIfam" id="TIGR00367">
    <property type="entry name" value="calcium/sodium antiporter"/>
    <property type="match status" value="1"/>
</dbReference>
<evidence type="ECO:0000256" key="2">
    <source>
        <dbReference type="ARBA" id="ARBA00022692"/>
    </source>
</evidence>
<evidence type="ECO:0000256" key="1">
    <source>
        <dbReference type="ARBA" id="ARBA00004141"/>
    </source>
</evidence>
<dbReference type="InParanoid" id="A0A0D2K1X2"/>
<dbReference type="STRING" id="1429043.X474_02160"/>
<feature type="transmembrane region" description="Helical" evidence="5">
    <location>
        <begin position="263"/>
        <end position="282"/>
    </location>
</feature>
<evidence type="ECO:0000256" key="4">
    <source>
        <dbReference type="ARBA" id="ARBA00023136"/>
    </source>
</evidence>
<dbReference type="Pfam" id="PF01699">
    <property type="entry name" value="Na_Ca_ex"/>
    <property type="match status" value="2"/>
</dbReference>
<dbReference type="GO" id="GO:0005262">
    <property type="term" value="F:calcium channel activity"/>
    <property type="evidence" value="ECO:0007669"/>
    <property type="project" value="TreeGrafter"/>
</dbReference>
<dbReference type="GO" id="GO:0006874">
    <property type="term" value="P:intracellular calcium ion homeostasis"/>
    <property type="evidence" value="ECO:0007669"/>
    <property type="project" value="TreeGrafter"/>
</dbReference>
<dbReference type="AlphaFoldDB" id="A0A0D2K1X2"/>
<evidence type="ECO:0000259" key="6">
    <source>
        <dbReference type="Pfam" id="PF01699"/>
    </source>
</evidence>
<evidence type="ECO:0000313" key="8">
    <source>
        <dbReference type="Proteomes" id="UP000032233"/>
    </source>
</evidence>
<dbReference type="InterPro" id="IPR004837">
    <property type="entry name" value="NaCa_Exmemb"/>
</dbReference>
<feature type="transmembrane region" description="Helical" evidence="5">
    <location>
        <begin position="291"/>
        <end position="308"/>
    </location>
</feature>
<dbReference type="InterPro" id="IPR044880">
    <property type="entry name" value="NCX_ion-bd_dom_sf"/>
</dbReference>
<feature type="transmembrane region" description="Helical" evidence="5">
    <location>
        <begin position="201"/>
        <end position="224"/>
    </location>
</feature>
<dbReference type="GO" id="GO:0005886">
    <property type="term" value="C:plasma membrane"/>
    <property type="evidence" value="ECO:0007669"/>
    <property type="project" value="TreeGrafter"/>
</dbReference>
<evidence type="ECO:0000256" key="5">
    <source>
        <dbReference type="SAM" id="Phobius"/>
    </source>
</evidence>
<keyword evidence="3 5" id="KW-1133">Transmembrane helix</keyword>
<feature type="transmembrane region" description="Helical" evidence="5">
    <location>
        <begin position="162"/>
        <end position="181"/>
    </location>
</feature>
<dbReference type="Proteomes" id="UP000032233">
    <property type="component" value="Unassembled WGS sequence"/>
</dbReference>
<dbReference type="GO" id="GO:0008273">
    <property type="term" value="F:calcium, potassium:sodium antiporter activity"/>
    <property type="evidence" value="ECO:0007669"/>
    <property type="project" value="TreeGrafter"/>
</dbReference>
<reference evidence="7 8" key="1">
    <citation type="submission" date="2013-11" db="EMBL/GenBank/DDBJ databases">
        <title>Metagenomic analysis of a methanogenic consortium involved in long chain n-alkane degradation.</title>
        <authorList>
            <person name="Davidova I.A."/>
            <person name="Callaghan A.V."/>
            <person name="Wawrik B."/>
            <person name="Pruitt S."/>
            <person name="Marks C."/>
            <person name="Duncan K.E."/>
            <person name="Suflita J.M."/>
        </authorList>
    </citation>
    <scope>NUCLEOTIDE SEQUENCE [LARGE SCALE GENOMIC DNA]</scope>
    <source>
        <strain evidence="7 8">SPR</strain>
    </source>
</reference>
<dbReference type="InterPro" id="IPR004481">
    <property type="entry name" value="K/Na/Ca-exchanger"/>
</dbReference>
<feature type="transmembrane region" description="Helical" evidence="5">
    <location>
        <begin position="70"/>
        <end position="94"/>
    </location>
</feature>
<dbReference type="OrthoDB" id="9794225at2"/>
<comment type="subcellular location">
    <subcellularLocation>
        <location evidence="1">Membrane</location>
        <topology evidence="1">Multi-pass membrane protein</topology>
    </subcellularLocation>
</comment>
<dbReference type="Gene3D" id="1.20.1420.30">
    <property type="entry name" value="NCX, central ion-binding region"/>
    <property type="match status" value="1"/>
</dbReference>
<accession>A0A0D2K1X2</accession>
<name>A0A0D2K1X2_9BACT</name>
<keyword evidence="4 5" id="KW-0472">Membrane</keyword>
<feature type="domain" description="Sodium/calcium exchanger membrane region" evidence="6">
    <location>
        <begin position="167"/>
        <end position="305"/>
    </location>
</feature>
<feature type="transmembrane region" description="Helical" evidence="5">
    <location>
        <begin position="114"/>
        <end position="142"/>
    </location>
</feature>
<evidence type="ECO:0000313" key="7">
    <source>
        <dbReference type="EMBL" id="KIX15680.1"/>
    </source>
</evidence>
<dbReference type="FunCoup" id="A0A0D2K1X2">
    <property type="interactions" value="167"/>
</dbReference>
<organism evidence="7 8">
    <name type="scientific">Dethiosulfatarculus sandiegensis</name>
    <dbReference type="NCBI Taxonomy" id="1429043"/>
    <lineage>
        <taxon>Bacteria</taxon>
        <taxon>Pseudomonadati</taxon>
        <taxon>Thermodesulfobacteriota</taxon>
        <taxon>Desulfarculia</taxon>
        <taxon>Desulfarculales</taxon>
        <taxon>Desulfarculaceae</taxon>
        <taxon>Dethiosulfatarculus</taxon>
    </lineage>
</organism>
<dbReference type="PANTHER" id="PTHR10846">
    <property type="entry name" value="SODIUM/POTASSIUM/CALCIUM EXCHANGER"/>
    <property type="match status" value="1"/>
</dbReference>
<dbReference type="PANTHER" id="PTHR10846:SF8">
    <property type="entry name" value="INNER MEMBRANE PROTEIN YRBG"/>
    <property type="match status" value="1"/>
</dbReference>
<protein>
    <recommendedName>
        <fullName evidence="6">Sodium/calcium exchanger membrane region domain-containing protein</fullName>
    </recommendedName>
</protein>
<dbReference type="EMBL" id="AZAC01000002">
    <property type="protein sequence ID" value="KIX15680.1"/>
    <property type="molecule type" value="Genomic_DNA"/>
</dbReference>